<dbReference type="GO" id="GO:0006401">
    <property type="term" value="P:RNA catabolic process"/>
    <property type="evidence" value="ECO:0007669"/>
    <property type="project" value="TreeGrafter"/>
</dbReference>
<protein>
    <submittedName>
        <fullName evidence="5">Self-incompatibility ribonuclease</fullName>
    </submittedName>
</protein>
<dbReference type="GO" id="GO:0003723">
    <property type="term" value="F:RNA binding"/>
    <property type="evidence" value="ECO:0007669"/>
    <property type="project" value="InterPro"/>
</dbReference>
<dbReference type="PANTHER" id="PTHR11240:SF81">
    <property type="entry name" value="RIBONUCLEASE S-2"/>
    <property type="match status" value="1"/>
</dbReference>
<dbReference type="Gene3D" id="3.90.730.10">
    <property type="entry name" value="Ribonuclease T2-like"/>
    <property type="match status" value="1"/>
</dbReference>
<dbReference type="PANTHER" id="PTHR11240">
    <property type="entry name" value="RIBONUCLEASE T2"/>
    <property type="match status" value="1"/>
</dbReference>
<keyword evidence="2" id="KW-0540">Nuclease</keyword>
<dbReference type="InterPro" id="IPR001568">
    <property type="entry name" value="RNase_T2-like"/>
</dbReference>
<dbReference type="Pfam" id="PF00445">
    <property type="entry name" value="Ribonuclease_T2"/>
    <property type="match status" value="1"/>
</dbReference>
<reference evidence="5" key="1">
    <citation type="journal article" date="2006" name="Heredity">
        <title>Gametophytic self-incompatibility in Lycium parishii (Solanaceae): allelic diversity, genealogical structure, and patterns of molecular evolution at the S-RNase locus.</title>
        <authorList>
            <person name="Savage A.E."/>
            <person name="Miller J.S."/>
        </authorList>
    </citation>
    <scope>NUCLEOTIDE SEQUENCE</scope>
</reference>
<dbReference type="GO" id="GO:0005576">
    <property type="term" value="C:extracellular region"/>
    <property type="evidence" value="ECO:0007669"/>
    <property type="project" value="TreeGrafter"/>
</dbReference>
<evidence type="ECO:0000256" key="4">
    <source>
        <dbReference type="RuleBase" id="RU004328"/>
    </source>
</evidence>
<comment type="similarity">
    <text evidence="1 4">Belongs to the RNase T2 family.</text>
</comment>
<keyword evidence="2" id="KW-0255">Endonuclease</keyword>
<evidence type="ECO:0000313" key="5">
    <source>
        <dbReference type="EMBL" id="ABD16150.1"/>
    </source>
</evidence>
<accession>Q0ZL27</accession>
<dbReference type="GO" id="GO:0033897">
    <property type="term" value="F:ribonuclease T2 activity"/>
    <property type="evidence" value="ECO:0007669"/>
    <property type="project" value="InterPro"/>
</dbReference>
<evidence type="ECO:0000256" key="3">
    <source>
        <dbReference type="ARBA" id="ARBA00023239"/>
    </source>
</evidence>
<feature type="non-terminal residue" evidence="5">
    <location>
        <position position="128"/>
    </location>
</feature>
<proteinExistence type="evidence at transcript level"/>
<dbReference type="EMBL" id="DQ367854">
    <property type="protein sequence ID" value="ABD16150.1"/>
    <property type="molecule type" value="mRNA"/>
</dbReference>
<keyword evidence="2" id="KW-0378">Hydrolase</keyword>
<name>Q0ZL27_9SOLA</name>
<dbReference type="SUPFAM" id="SSF55895">
    <property type="entry name" value="Ribonuclease Rh-like"/>
    <property type="match status" value="1"/>
</dbReference>
<dbReference type="AlphaFoldDB" id="Q0ZL27"/>
<evidence type="ECO:0000256" key="2">
    <source>
        <dbReference type="ARBA" id="ARBA00022759"/>
    </source>
</evidence>
<evidence type="ECO:0000256" key="1">
    <source>
        <dbReference type="ARBA" id="ARBA00007469"/>
    </source>
</evidence>
<dbReference type="InterPro" id="IPR033130">
    <property type="entry name" value="RNase_T2_His_AS_2"/>
</dbReference>
<dbReference type="InterPro" id="IPR036430">
    <property type="entry name" value="RNase_T2-like_sf"/>
</dbReference>
<sequence length="128" mass="14563">NKKTLLNNCAPGATYNKIDDPDMIEQMDKRWTELTSEAQDSKKHQGFWGHEFLKHGTCCEGHATEEAYFKLAMGLKDRFDLLTILRARGIIPGNYYTIDSIQKAVKAVTRAVPNLYCSPDPKTPRMEL</sequence>
<organism evidence="5">
    <name type="scientific">Lycium parishii</name>
    <dbReference type="NCBI Taxonomy" id="127637"/>
    <lineage>
        <taxon>Eukaryota</taxon>
        <taxon>Viridiplantae</taxon>
        <taxon>Streptophyta</taxon>
        <taxon>Embryophyta</taxon>
        <taxon>Tracheophyta</taxon>
        <taxon>Spermatophyta</taxon>
        <taxon>Magnoliopsida</taxon>
        <taxon>eudicotyledons</taxon>
        <taxon>Gunneridae</taxon>
        <taxon>Pentapetalae</taxon>
        <taxon>asterids</taxon>
        <taxon>lamiids</taxon>
        <taxon>Solanales</taxon>
        <taxon>Solanaceae</taxon>
        <taxon>Solanoideae</taxon>
        <taxon>Lycieae</taxon>
        <taxon>Lycium</taxon>
    </lineage>
</organism>
<gene>
    <name evidence="5" type="primary">S</name>
</gene>
<keyword evidence="3" id="KW-0456">Lyase</keyword>
<feature type="non-terminal residue" evidence="5">
    <location>
        <position position="1"/>
    </location>
</feature>
<dbReference type="PROSITE" id="PS00531">
    <property type="entry name" value="RNASE_T2_2"/>
    <property type="match status" value="1"/>
</dbReference>